<dbReference type="CDD" id="cd05568">
    <property type="entry name" value="PTS_IIB_bgl_like"/>
    <property type="match status" value="1"/>
</dbReference>
<dbReference type="Pfam" id="PF00874">
    <property type="entry name" value="PRD"/>
    <property type="match status" value="1"/>
</dbReference>
<dbReference type="InterPro" id="IPR036388">
    <property type="entry name" value="WH-like_DNA-bd_sf"/>
</dbReference>
<evidence type="ECO:0000256" key="3">
    <source>
        <dbReference type="ARBA" id="ARBA00023015"/>
    </source>
</evidence>
<evidence type="ECO:0000256" key="4">
    <source>
        <dbReference type="ARBA" id="ARBA00023163"/>
    </source>
</evidence>
<dbReference type="GO" id="GO:0006355">
    <property type="term" value="P:regulation of DNA-templated transcription"/>
    <property type="evidence" value="ECO:0007669"/>
    <property type="project" value="InterPro"/>
</dbReference>
<dbReference type="SUPFAM" id="SSF55804">
    <property type="entry name" value="Phoshotransferase/anion transport protein"/>
    <property type="match status" value="1"/>
</dbReference>
<dbReference type="InterPro" id="IPR050661">
    <property type="entry name" value="BglG_antiterminators"/>
</dbReference>
<keyword evidence="4" id="KW-0804">Transcription</keyword>
<comment type="caution">
    <text evidence="8">The sequence shown here is derived from an EMBL/GenBank/DDBJ whole genome shotgun (WGS) entry which is preliminary data.</text>
</comment>
<accession>A0AAW4U0Y8</accession>
<dbReference type="Pfam" id="PF00359">
    <property type="entry name" value="PTS_EIIA_2"/>
    <property type="match status" value="1"/>
</dbReference>
<dbReference type="InterPro" id="IPR036634">
    <property type="entry name" value="PRD_sf"/>
</dbReference>
<name>A0AAW4U0Y8_9FIRM</name>
<proteinExistence type="predicted"/>
<dbReference type="InterPro" id="IPR002178">
    <property type="entry name" value="PTS_EIIA_type-2_dom"/>
</dbReference>
<dbReference type="SUPFAM" id="SSF63520">
    <property type="entry name" value="PTS-regulatory domain, PRD"/>
    <property type="match status" value="1"/>
</dbReference>
<evidence type="ECO:0000313" key="9">
    <source>
        <dbReference type="Proteomes" id="UP001198190"/>
    </source>
</evidence>
<dbReference type="SUPFAM" id="SSF52794">
    <property type="entry name" value="PTS system IIB component-like"/>
    <property type="match status" value="1"/>
</dbReference>
<feature type="domain" description="PRD" evidence="7">
    <location>
        <begin position="283"/>
        <end position="390"/>
    </location>
</feature>
<dbReference type="AlphaFoldDB" id="A0AAW4U0Y8"/>
<keyword evidence="1" id="KW-0808">Transferase</keyword>
<dbReference type="GO" id="GO:0008982">
    <property type="term" value="F:protein-N(PI)-phosphohistidine-sugar phosphotransferase activity"/>
    <property type="evidence" value="ECO:0007669"/>
    <property type="project" value="InterPro"/>
</dbReference>
<dbReference type="RefSeq" id="WP_118205524.1">
    <property type="nucleotide sequence ID" value="NZ_CAJMIJ010000001.1"/>
</dbReference>
<dbReference type="EMBL" id="JAJCGD010000001">
    <property type="protein sequence ID" value="MCB6827070.1"/>
    <property type="molecule type" value="Genomic_DNA"/>
</dbReference>
<evidence type="ECO:0000256" key="2">
    <source>
        <dbReference type="ARBA" id="ARBA00022737"/>
    </source>
</evidence>
<gene>
    <name evidence="8" type="ORF">LIY65_00035</name>
</gene>
<protein>
    <submittedName>
        <fullName evidence="8">BglG family transcription antiterminator</fullName>
    </submittedName>
</protein>
<dbReference type="InterPro" id="IPR016152">
    <property type="entry name" value="PTrfase/Anion_transptr"/>
</dbReference>
<dbReference type="PROSITE" id="PS51094">
    <property type="entry name" value="PTS_EIIA_TYPE_2"/>
    <property type="match status" value="1"/>
</dbReference>
<dbReference type="Gene3D" id="3.40.50.2300">
    <property type="match status" value="1"/>
</dbReference>
<feature type="domain" description="PTS EIIA type-2" evidence="5">
    <location>
        <begin position="531"/>
        <end position="672"/>
    </location>
</feature>
<dbReference type="Gene3D" id="1.10.1790.10">
    <property type="entry name" value="PRD domain"/>
    <property type="match status" value="1"/>
</dbReference>
<evidence type="ECO:0000259" key="6">
    <source>
        <dbReference type="PROSITE" id="PS51099"/>
    </source>
</evidence>
<dbReference type="InterPro" id="IPR011608">
    <property type="entry name" value="PRD"/>
</dbReference>
<dbReference type="InterPro" id="IPR013011">
    <property type="entry name" value="PTS_EIIB_2"/>
</dbReference>
<evidence type="ECO:0000313" key="8">
    <source>
        <dbReference type="EMBL" id="MCB6827070.1"/>
    </source>
</evidence>
<organism evidence="8 9">
    <name type="scientific">Megamonas funiformis</name>
    <dbReference type="NCBI Taxonomy" id="437897"/>
    <lineage>
        <taxon>Bacteria</taxon>
        <taxon>Bacillati</taxon>
        <taxon>Bacillota</taxon>
        <taxon>Negativicutes</taxon>
        <taxon>Selenomonadales</taxon>
        <taxon>Selenomonadaceae</taxon>
        <taxon>Megamonas</taxon>
    </lineage>
</organism>
<dbReference type="PANTHER" id="PTHR30185:SF18">
    <property type="entry name" value="TRANSCRIPTIONAL REGULATOR MTLR"/>
    <property type="match status" value="1"/>
</dbReference>
<dbReference type="PANTHER" id="PTHR30185">
    <property type="entry name" value="CRYPTIC BETA-GLUCOSIDE BGL OPERON ANTITERMINATOR"/>
    <property type="match status" value="1"/>
</dbReference>
<dbReference type="Gene3D" id="1.10.10.10">
    <property type="entry name" value="Winged helix-like DNA-binding domain superfamily/Winged helix DNA-binding domain"/>
    <property type="match status" value="1"/>
</dbReference>
<evidence type="ECO:0000256" key="1">
    <source>
        <dbReference type="ARBA" id="ARBA00022679"/>
    </source>
</evidence>
<dbReference type="Proteomes" id="UP001198190">
    <property type="component" value="Unassembled WGS sequence"/>
</dbReference>
<dbReference type="PROSITE" id="PS51372">
    <property type="entry name" value="PRD_2"/>
    <property type="match status" value="1"/>
</dbReference>
<dbReference type="Gene3D" id="3.40.930.10">
    <property type="entry name" value="Mannitol-specific EII, Chain A"/>
    <property type="match status" value="1"/>
</dbReference>
<sequence>MLYSLDSRCQDILLYLLYLDEYITIQDLSLEKNISKRSVYYDLCKINDWLQSHDIDSIIVERKKGICLSEKQRQAIIKLLQNVSVNSMYLFSPMERVKIIICTILKRSKPVFIEDFINLCHVSRNTIISDLKVVVTKLQESNLILTYENKEGYVIKGDVIRKRSVFFLMFTNLADLYKKKIIPLDNEEKIEELYKRLKKAESELHADYVSGVLFSIAVFFASLSSRSEVLIFSIRDKIEISRTDEYKLVCKYFGDFNESEQYYLSLHLLGSRLQTIPITLMKESDEESYTLAKALVAEFSRIACVEFDEIEEIEQALFAHLKTSLYRYRYGIQLSNPMLNDIKTQYPELFGITKKACEYLEQQIGVPIPDGEVAYITLHFGGYIEDNRVRKDNLNILIVCPNGISTSNMLRKEVRTLVPHAHQIDVISLSKYNSLKQIYNVVISTVAIEGVQNLIIVHPILTDNDRVMILRRCMINEFKYNVDIQSMLDIAKPYIDAKNLDKYKQDLINYLSTINAKPLVTTQNYGYGIMSYLNDNHINIIDKKMSWQDAIHNMGEILLEENCIEKRYIEAIIQKNMTLGPCMFITDKVVLAHAKIEDGALNLGVNLGIFHEPIIFTENKKCEIMIFLVAIDQESHLKILNDIMTIFSDKDNINKIIKCKEKQKVIDVFNEILDI</sequence>
<evidence type="ECO:0000259" key="7">
    <source>
        <dbReference type="PROSITE" id="PS51372"/>
    </source>
</evidence>
<keyword evidence="3" id="KW-0805">Transcription regulation</keyword>
<dbReference type="GO" id="GO:0009401">
    <property type="term" value="P:phosphoenolpyruvate-dependent sugar phosphotransferase system"/>
    <property type="evidence" value="ECO:0007669"/>
    <property type="project" value="InterPro"/>
</dbReference>
<feature type="domain" description="PTS EIIB type-2" evidence="6">
    <location>
        <begin position="394"/>
        <end position="481"/>
    </location>
</feature>
<keyword evidence="2" id="KW-0677">Repeat</keyword>
<evidence type="ECO:0000259" key="5">
    <source>
        <dbReference type="PROSITE" id="PS51094"/>
    </source>
</evidence>
<reference evidence="8" key="1">
    <citation type="submission" date="2021-10" db="EMBL/GenBank/DDBJ databases">
        <title>Collection of gut derived symbiotic bacterial strains cultured from healthy donors.</title>
        <authorList>
            <person name="Lin H."/>
            <person name="Littmann E."/>
            <person name="Claire K."/>
            <person name="Pamer E."/>
        </authorList>
    </citation>
    <scope>NUCLEOTIDE SEQUENCE</scope>
    <source>
        <strain evidence="8">MSK.7.16</strain>
    </source>
</reference>
<dbReference type="PROSITE" id="PS51099">
    <property type="entry name" value="PTS_EIIB_TYPE_2"/>
    <property type="match status" value="1"/>
</dbReference>
<dbReference type="InterPro" id="IPR036095">
    <property type="entry name" value="PTS_EIIB-like_sf"/>
</dbReference>